<evidence type="ECO:0000256" key="2">
    <source>
        <dbReference type="ARBA" id="ARBA00009152"/>
    </source>
</evidence>
<dbReference type="EC" id="3.1.3.15" evidence="3 8"/>
<evidence type="ECO:0000256" key="7">
    <source>
        <dbReference type="ARBA" id="ARBA00049158"/>
    </source>
</evidence>
<evidence type="ECO:0000256" key="1">
    <source>
        <dbReference type="ARBA" id="ARBA00004970"/>
    </source>
</evidence>
<dbReference type="Gene3D" id="3.20.20.140">
    <property type="entry name" value="Metal-dependent hydrolases"/>
    <property type="match status" value="1"/>
</dbReference>
<evidence type="ECO:0000259" key="9">
    <source>
        <dbReference type="Pfam" id="PF02811"/>
    </source>
</evidence>
<keyword evidence="6 8" id="KW-0368">Histidine biosynthesis</keyword>
<reference evidence="10" key="1">
    <citation type="submission" date="2022-12" db="EMBL/GenBank/DDBJ databases">
        <title>Peptostreptococcus.</title>
        <authorList>
            <person name="Lee S.H."/>
        </authorList>
    </citation>
    <scope>NUCLEOTIDE SEQUENCE</scope>
    <source>
        <strain evidence="10">CBA3647</strain>
    </source>
</reference>
<dbReference type="SUPFAM" id="SSF89550">
    <property type="entry name" value="PHP domain-like"/>
    <property type="match status" value="1"/>
</dbReference>
<feature type="domain" description="PHP" evidence="9">
    <location>
        <begin position="10"/>
        <end position="189"/>
    </location>
</feature>
<dbReference type="InterPro" id="IPR010140">
    <property type="entry name" value="Histidinol_P_phosphatase_HisJ"/>
</dbReference>
<accession>A0ABY7JQU4</accession>
<gene>
    <name evidence="10" type="ORF">O0R46_04580</name>
</gene>
<dbReference type="PANTHER" id="PTHR21039">
    <property type="entry name" value="HISTIDINOL PHOSPHATASE-RELATED"/>
    <property type="match status" value="1"/>
</dbReference>
<organism evidence="10 11">
    <name type="scientific">Peptostreptococcus equinus</name>
    <dbReference type="NCBI Taxonomy" id="3003601"/>
    <lineage>
        <taxon>Bacteria</taxon>
        <taxon>Bacillati</taxon>
        <taxon>Bacillota</taxon>
        <taxon>Clostridia</taxon>
        <taxon>Peptostreptococcales</taxon>
        <taxon>Peptostreptococcaceae</taxon>
        <taxon>Peptostreptococcus</taxon>
    </lineage>
</organism>
<comment type="catalytic activity">
    <reaction evidence="7 8">
        <text>L-histidinol phosphate + H2O = L-histidinol + phosphate</text>
        <dbReference type="Rhea" id="RHEA:14465"/>
        <dbReference type="ChEBI" id="CHEBI:15377"/>
        <dbReference type="ChEBI" id="CHEBI:43474"/>
        <dbReference type="ChEBI" id="CHEBI:57699"/>
        <dbReference type="ChEBI" id="CHEBI:57980"/>
        <dbReference type="EC" id="3.1.3.15"/>
    </reaction>
</comment>
<comment type="similarity">
    <text evidence="2 8">Belongs to the PHP hydrolase family. HisK subfamily.</text>
</comment>
<evidence type="ECO:0000256" key="6">
    <source>
        <dbReference type="ARBA" id="ARBA00023102"/>
    </source>
</evidence>
<evidence type="ECO:0000313" key="11">
    <source>
        <dbReference type="Proteomes" id="UP001164187"/>
    </source>
</evidence>
<sequence>MKLMEPGLVDTHCHTEFSPDSKEKVEEYLRLTDGYVVTTEHLDFYDSKADDVLDYYTYTNKWDELNKLNDGRLLKGIEIGYTRQSLNQINKYLEDKKFDYKLLSVHQNGRYCFMNQSMKEKKPRDVVNEYMECLVDATEKFTNVDILAHIDYGFRVIEYDSFLLEEFKDKFEKVLRNIIKSNIALELNTRSMFDYGNLDVYKFILPIYKELGGNLYTLGSDAHVKGHYRYKFDQALEFLNEYR</sequence>
<keyword evidence="5 8" id="KW-0378">Hydrolase</keyword>
<evidence type="ECO:0000256" key="5">
    <source>
        <dbReference type="ARBA" id="ARBA00022801"/>
    </source>
</evidence>
<evidence type="ECO:0000256" key="8">
    <source>
        <dbReference type="RuleBase" id="RU366003"/>
    </source>
</evidence>
<dbReference type="Pfam" id="PF02811">
    <property type="entry name" value="PHP"/>
    <property type="match status" value="1"/>
</dbReference>
<protein>
    <recommendedName>
        <fullName evidence="3 8">Histidinol-phosphatase</fullName>
        <shortName evidence="8">HolPase</shortName>
        <ecNumber evidence="3 8">3.1.3.15</ecNumber>
    </recommendedName>
</protein>
<dbReference type="EMBL" id="CP114052">
    <property type="protein sequence ID" value="WAW15732.1"/>
    <property type="molecule type" value="Genomic_DNA"/>
</dbReference>
<dbReference type="InterPro" id="IPR016195">
    <property type="entry name" value="Pol/histidinol_Pase-like"/>
</dbReference>
<name>A0ABY7JQU4_9FIRM</name>
<keyword evidence="4 8" id="KW-0028">Amino-acid biosynthesis</keyword>
<proteinExistence type="inferred from homology"/>
<dbReference type="PANTHER" id="PTHR21039:SF0">
    <property type="entry name" value="HISTIDINOL-PHOSPHATASE"/>
    <property type="match status" value="1"/>
</dbReference>
<dbReference type="InterPro" id="IPR004013">
    <property type="entry name" value="PHP_dom"/>
</dbReference>
<keyword evidence="11" id="KW-1185">Reference proteome</keyword>
<evidence type="ECO:0000256" key="3">
    <source>
        <dbReference type="ARBA" id="ARBA00013085"/>
    </source>
</evidence>
<comment type="pathway">
    <text evidence="1 8">Amino-acid biosynthesis; L-histidine biosynthesis; L-histidine from 5-phospho-alpha-D-ribose 1-diphosphate: step 8/9.</text>
</comment>
<evidence type="ECO:0000256" key="4">
    <source>
        <dbReference type="ARBA" id="ARBA00022605"/>
    </source>
</evidence>
<evidence type="ECO:0000313" key="10">
    <source>
        <dbReference type="EMBL" id="WAW15732.1"/>
    </source>
</evidence>
<dbReference type="RefSeq" id="WP_269312411.1">
    <property type="nucleotide sequence ID" value="NZ_CP114052.1"/>
</dbReference>
<dbReference type="Proteomes" id="UP001164187">
    <property type="component" value="Chromosome"/>
</dbReference>